<gene>
    <name evidence="11" type="primary">LOC111596822</name>
</gene>
<comment type="subcellular location">
    <subcellularLocation>
        <location evidence="1">Endoplasmic reticulum</location>
    </subcellularLocation>
</comment>
<feature type="active site" evidence="6">
    <location>
        <position position="261"/>
    </location>
</feature>
<feature type="compositionally biased region" description="Basic and acidic residues" evidence="9">
    <location>
        <begin position="516"/>
        <end position="528"/>
    </location>
</feature>
<comment type="function">
    <text evidence="5">Involved in the endoplasmic reticulum-associated degradation (ERAD) pathway that targets misfolded glycoproteins for degradation in an N-glycan-dependent manner. May initiate ERAD by promoting the first mannose trimming step of ERAD substrates, from Man9GlcNAc2 to Man8GlcNAc2. Seems to recognize and bind to exposed hydrophobic regions in target proteins.</text>
</comment>
<dbReference type="RefSeq" id="XP_030079902.1">
    <property type="nucleotide sequence ID" value="XM_030224042.1"/>
</dbReference>
<dbReference type="PANTHER" id="PTHR45679">
    <property type="entry name" value="ER DEGRADATION-ENHANCING ALPHA-MANNOSIDASE-LIKE PROTEIN 2"/>
    <property type="match status" value="1"/>
</dbReference>
<organism evidence="10 11">
    <name type="scientific">Drosophila hydei</name>
    <name type="common">Fruit fly</name>
    <dbReference type="NCBI Taxonomy" id="7224"/>
    <lineage>
        <taxon>Eukaryota</taxon>
        <taxon>Metazoa</taxon>
        <taxon>Ecdysozoa</taxon>
        <taxon>Arthropoda</taxon>
        <taxon>Hexapoda</taxon>
        <taxon>Insecta</taxon>
        <taxon>Pterygota</taxon>
        <taxon>Neoptera</taxon>
        <taxon>Endopterygota</taxon>
        <taxon>Diptera</taxon>
        <taxon>Brachycera</taxon>
        <taxon>Muscomorpha</taxon>
        <taxon>Ephydroidea</taxon>
        <taxon>Drosophilidae</taxon>
        <taxon>Drosophila</taxon>
    </lineage>
</organism>
<keyword evidence="4" id="KW-0325">Glycoprotein</keyword>
<evidence type="ECO:0000313" key="10">
    <source>
        <dbReference type="Proteomes" id="UP000504633"/>
    </source>
</evidence>
<keyword evidence="10" id="KW-1185">Reference proteome</keyword>
<feature type="active site" description="Proton donor" evidence="6">
    <location>
        <position position="354"/>
    </location>
</feature>
<feature type="region of interest" description="Disordered" evidence="9">
    <location>
        <begin position="850"/>
        <end position="902"/>
    </location>
</feature>
<evidence type="ECO:0000256" key="6">
    <source>
        <dbReference type="PIRSR" id="PIRSR601382-1"/>
    </source>
</evidence>
<reference evidence="11" key="1">
    <citation type="submission" date="2025-08" db="UniProtKB">
        <authorList>
            <consortium name="RefSeq"/>
        </authorList>
    </citation>
    <scope>IDENTIFICATION</scope>
    <source>
        <strain evidence="11">15085-1641.00</strain>
        <tissue evidence="11">Whole body</tissue>
    </source>
</reference>
<name>A0A6J2SUK1_DROHY</name>
<keyword evidence="7" id="KW-0106">Calcium</keyword>
<dbReference type="GeneID" id="111596822"/>
<dbReference type="Proteomes" id="UP000504633">
    <property type="component" value="Unplaced"/>
</dbReference>
<comment type="similarity">
    <text evidence="2 8">Belongs to the glycosyl hydrolase 47 family.</text>
</comment>
<evidence type="ECO:0000256" key="5">
    <source>
        <dbReference type="ARBA" id="ARBA00054385"/>
    </source>
</evidence>
<dbReference type="InterPro" id="IPR012341">
    <property type="entry name" value="6hp_glycosidase-like_sf"/>
</dbReference>
<comment type="cofactor">
    <cofactor evidence="7">
        <name>Ca(2+)</name>
        <dbReference type="ChEBI" id="CHEBI:29108"/>
    </cofactor>
</comment>
<dbReference type="FunFam" id="1.50.10.10:FF:000015">
    <property type="entry name" value="alpha-1,2-Mannosidase"/>
    <property type="match status" value="1"/>
</dbReference>
<dbReference type="GO" id="GO:0044322">
    <property type="term" value="C:endoplasmic reticulum quality control compartment"/>
    <property type="evidence" value="ECO:0007669"/>
    <property type="project" value="GOC"/>
</dbReference>
<evidence type="ECO:0000256" key="3">
    <source>
        <dbReference type="ARBA" id="ARBA00022824"/>
    </source>
</evidence>
<dbReference type="InterPro" id="IPR044674">
    <property type="entry name" value="EDEM1/2/3"/>
</dbReference>
<dbReference type="AlphaFoldDB" id="A0A6J2SUK1"/>
<dbReference type="GO" id="GO:0016020">
    <property type="term" value="C:membrane"/>
    <property type="evidence" value="ECO:0007669"/>
    <property type="project" value="InterPro"/>
</dbReference>
<dbReference type="GO" id="GO:0005975">
    <property type="term" value="P:carbohydrate metabolic process"/>
    <property type="evidence" value="ECO:0007669"/>
    <property type="project" value="InterPro"/>
</dbReference>
<dbReference type="KEGG" id="dhe:111596822"/>
<keyword evidence="3" id="KW-0256">Endoplasmic reticulum</keyword>
<feature type="region of interest" description="Disordered" evidence="9">
    <location>
        <begin position="516"/>
        <end position="557"/>
    </location>
</feature>
<dbReference type="GO" id="GO:1904380">
    <property type="term" value="P:endoplasmic reticulum mannose trimming"/>
    <property type="evidence" value="ECO:0007669"/>
    <property type="project" value="InterPro"/>
</dbReference>
<accession>A0A6J2SUK1</accession>
<dbReference type="CTD" id="9695"/>
<sequence length="969" mass="110523">MQKVCKSVYIIGTLCILLSFATQLVGQKHYSRTRKLELREDVRRMFQHAYDGYLKYAGNYDELRPLTCDGHDTWGSYSLTLIDALDTLATMGNFTEFRRVHTLLIEKMNFNKDINVSVFETNIRIVGGLLSAHLLSRRAGVDVEPGWPCTGPLLRMAEDVARRLLPAFDTSTGMPYGTVNLRYGVPNGETSVTCTAGVGTFLIEFGTLSRLTGKSIYEEVALQAIYALWERRSPIGLFGNHIDVQSGRWTALDSGIGAGVDSLFEYLVKGAILLNRPELLELFAEARTPIDKYMRKDDWYVWVGMNKGQVTLPVFQSLESFWPGILSIVGDTEPAMRTMTRYISVWKKYGFLPEFFNIPAGEAAANREVYPLRPELIESAMYLYRATKNQYLLELGEHMLETIEFSAKTKCGYATIRNVVTHEKENRMESFFLAETTKYLYLLFDEDNFLHNDGEDRHGELFDTEQNVCVVQAGAYIFNTEAHPMDMSALHCCHDSKDDIFNMLDLAAFTPRGLSERRSKQRVAKQEAWKPQCQASQPGHSFEAASQASTATNANERPTTTMAVDIEVFDEFQQPAADVLVSNFERIREEREDNRTDQSSAVSRNQLTVSDLDDFFGQRREHFASAQETLSYVFNFMSNYTMDVAFIRGLQLYDGNISSVLGIAAQKEYESRMRSLWQLFELEQQYAVNVRLIRRLGLLKIENDSELLRSYLSNILDTLDHFERLQLQLAFNANATAGTGAGDRNDSDVELIRSAIHAAALDYELAMLNTTAMQDFMYRVYLMGTNEAQLQHFQPLLSADELSTLHAAELQPAEQRELFKYTRRIVDFRKRMSETVDRLQTIMQDLNKAKTEPAIATTPTPAPVQPIADKATPTDTTDLAEKQQQQQQPQPQPQQTPDEEGSVWSQLVQNILRKTTVKRIKFDEAVLLEKTRKSLEKHAHKQLSYELFSCRRPEYIEAFAYREFYPDAM</sequence>
<dbReference type="InterPro" id="IPR001382">
    <property type="entry name" value="Glyco_hydro_47"/>
</dbReference>
<feature type="compositionally biased region" description="Low complexity" evidence="9">
    <location>
        <begin position="883"/>
        <end position="895"/>
    </location>
</feature>
<dbReference type="PRINTS" id="PR00747">
    <property type="entry name" value="GLYHDRLASE47"/>
</dbReference>
<evidence type="ECO:0000313" key="11">
    <source>
        <dbReference type="RefSeq" id="XP_030079902.1"/>
    </source>
</evidence>
<dbReference type="EC" id="3.2.1.-" evidence="8"/>
<evidence type="ECO:0000256" key="7">
    <source>
        <dbReference type="PIRSR" id="PIRSR601382-2"/>
    </source>
</evidence>
<keyword evidence="8" id="KW-0326">Glycosidase</keyword>
<evidence type="ECO:0000256" key="2">
    <source>
        <dbReference type="ARBA" id="ARBA00007658"/>
    </source>
</evidence>
<dbReference type="PANTHER" id="PTHR45679:SF6">
    <property type="entry name" value="ER DEGRADATION-ENHANCING ALPHA-MANNOSIDASE-LIKE PROTEIN 2"/>
    <property type="match status" value="1"/>
</dbReference>
<protein>
    <recommendedName>
        <fullName evidence="8">alpha-1,2-Mannosidase</fullName>
        <ecNumber evidence="8">3.2.1.-</ecNumber>
    </recommendedName>
</protein>
<evidence type="ECO:0000256" key="4">
    <source>
        <dbReference type="ARBA" id="ARBA00023180"/>
    </source>
</evidence>
<dbReference type="Gene3D" id="1.50.10.10">
    <property type="match status" value="1"/>
</dbReference>
<keyword evidence="8" id="KW-0378">Hydrolase</keyword>
<feature type="compositionally biased region" description="Low complexity" evidence="9">
    <location>
        <begin position="543"/>
        <end position="556"/>
    </location>
</feature>
<feature type="binding site" evidence="7">
    <location>
        <position position="480"/>
    </location>
    <ligand>
        <name>Ca(2+)</name>
        <dbReference type="ChEBI" id="CHEBI:29108"/>
    </ligand>
</feature>
<dbReference type="GO" id="GO:0005509">
    <property type="term" value="F:calcium ion binding"/>
    <property type="evidence" value="ECO:0007669"/>
    <property type="project" value="InterPro"/>
</dbReference>
<dbReference type="InterPro" id="IPR036026">
    <property type="entry name" value="Seven-hairpin_glycosidases"/>
</dbReference>
<evidence type="ECO:0000256" key="9">
    <source>
        <dbReference type="SAM" id="MobiDB-lite"/>
    </source>
</evidence>
<feature type="active site" evidence="6">
    <location>
        <position position="375"/>
    </location>
</feature>
<feature type="active site" description="Proton donor" evidence="6">
    <location>
        <position position="120"/>
    </location>
</feature>
<dbReference type="GO" id="GO:1904154">
    <property type="term" value="P:positive regulation of retrograde protein transport, ER to cytosol"/>
    <property type="evidence" value="ECO:0007669"/>
    <property type="project" value="UniProtKB-ARBA"/>
</dbReference>
<dbReference type="OMA" id="TTAMQEF"/>
<dbReference type="GO" id="GO:0004571">
    <property type="term" value="F:mannosyl-oligosaccharide 1,2-alpha-mannosidase activity"/>
    <property type="evidence" value="ECO:0007669"/>
    <property type="project" value="InterPro"/>
</dbReference>
<dbReference type="Pfam" id="PF01532">
    <property type="entry name" value="Glyco_hydro_47"/>
    <property type="match status" value="1"/>
</dbReference>
<evidence type="ECO:0000256" key="1">
    <source>
        <dbReference type="ARBA" id="ARBA00004240"/>
    </source>
</evidence>
<proteinExistence type="inferred from homology"/>
<dbReference type="OrthoDB" id="8118055at2759"/>
<dbReference type="SUPFAM" id="SSF48225">
    <property type="entry name" value="Seven-hairpin glycosidases"/>
    <property type="match status" value="1"/>
</dbReference>
<keyword evidence="7" id="KW-0479">Metal-binding</keyword>
<evidence type="ECO:0000256" key="8">
    <source>
        <dbReference type="RuleBase" id="RU361193"/>
    </source>
</evidence>